<dbReference type="Proteomes" id="UP000663838">
    <property type="component" value="Unassembled WGS sequence"/>
</dbReference>
<dbReference type="Proteomes" id="UP000663862">
    <property type="component" value="Unassembled WGS sequence"/>
</dbReference>
<keyword evidence="1" id="KW-1133">Transmembrane helix</keyword>
<evidence type="ECO:0000256" key="2">
    <source>
        <dbReference type="SAM" id="SignalP"/>
    </source>
</evidence>
<dbReference type="EMBL" id="CAJOBS010000517">
    <property type="protein sequence ID" value="CAF4593754.1"/>
    <property type="molecule type" value="Genomic_DNA"/>
</dbReference>
<evidence type="ECO:0000313" key="9">
    <source>
        <dbReference type="EMBL" id="CAF4333208.1"/>
    </source>
</evidence>
<proteinExistence type="predicted"/>
<dbReference type="EMBL" id="CAJNYU010000006">
    <property type="protein sequence ID" value="CAF3309881.1"/>
    <property type="molecule type" value="Genomic_DNA"/>
</dbReference>
<evidence type="ECO:0000313" key="5">
    <source>
        <dbReference type="EMBL" id="CAF3400421.1"/>
    </source>
</evidence>
<evidence type="ECO:0000313" key="4">
    <source>
        <dbReference type="EMBL" id="CAF3357432.1"/>
    </source>
</evidence>
<evidence type="ECO:0000313" key="6">
    <source>
        <dbReference type="EMBL" id="CAF3507389.1"/>
    </source>
</evidence>
<evidence type="ECO:0000313" key="8">
    <source>
        <dbReference type="EMBL" id="CAF4212486.1"/>
    </source>
</evidence>
<dbReference type="Proteomes" id="UP000663825">
    <property type="component" value="Unassembled WGS sequence"/>
</dbReference>
<dbReference type="EMBL" id="CAJNYT010002946">
    <property type="protein sequence ID" value="CAF3507389.1"/>
    <property type="molecule type" value="Genomic_DNA"/>
</dbReference>
<gene>
    <name evidence="3" type="ORF">FME351_LOCUS297</name>
    <name evidence="6" type="ORF">GRG538_LOCUS17979</name>
    <name evidence="8" type="ORF">HFQ381_LOCUS8138</name>
    <name evidence="7" type="ORF">KIK155_LOCUS26465</name>
    <name evidence="4" type="ORF">LUA448_LOCUS13634</name>
    <name evidence="11" type="ORF">QYT958_LOCUS11782</name>
    <name evidence="5" type="ORF">TIS948_LOCUS27647</name>
    <name evidence="10" type="ORF">TOA249_LOCUS10123</name>
    <name evidence="9" type="ORF">TSG867_LOCUS8359</name>
</gene>
<evidence type="ECO:0000313" key="11">
    <source>
        <dbReference type="EMBL" id="CAF4604474.1"/>
    </source>
</evidence>
<dbReference type="EMBL" id="CAJNXB010004969">
    <property type="protein sequence ID" value="CAF3400421.1"/>
    <property type="molecule type" value="Genomic_DNA"/>
</dbReference>
<dbReference type="Proteomes" id="UP000663869">
    <property type="component" value="Unassembled WGS sequence"/>
</dbReference>
<dbReference type="Proteomes" id="UP000663851">
    <property type="component" value="Unassembled WGS sequence"/>
</dbReference>
<keyword evidence="2" id="KW-0732">Signal</keyword>
<comment type="caution">
    <text evidence="9">The sequence shown here is derived from an EMBL/GenBank/DDBJ whole genome shotgun (WGS) entry which is preliminary data.</text>
</comment>
<dbReference type="EMBL" id="CAJOBQ010000343">
    <property type="protein sequence ID" value="CAF4333208.1"/>
    <property type="molecule type" value="Genomic_DNA"/>
</dbReference>
<reference evidence="9" key="1">
    <citation type="submission" date="2021-02" db="EMBL/GenBank/DDBJ databases">
        <authorList>
            <person name="Nowell W R."/>
        </authorList>
    </citation>
    <scope>NUCLEOTIDE SEQUENCE</scope>
</reference>
<dbReference type="OrthoDB" id="10050180at2759"/>
<evidence type="ECO:0000313" key="10">
    <source>
        <dbReference type="EMBL" id="CAF4593754.1"/>
    </source>
</evidence>
<feature type="transmembrane region" description="Helical" evidence="1">
    <location>
        <begin position="166"/>
        <end position="192"/>
    </location>
</feature>
<organism evidence="9 12">
    <name type="scientific">Rotaria socialis</name>
    <dbReference type="NCBI Taxonomy" id="392032"/>
    <lineage>
        <taxon>Eukaryota</taxon>
        <taxon>Metazoa</taxon>
        <taxon>Spiralia</taxon>
        <taxon>Gnathifera</taxon>
        <taxon>Rotifera</taxon>
        <taxon>Eurotatoria</taxon>
        <taxon>Bdelloidea</taxon>
        <taxon>Philodinida</taxon>
        <taxon>Philodinidae</taxon>
        <taxon>Rotaria</taxon>
    </lineage>
</organism>
<feature type="chain" id="PRO_5036236981" description="Syndecan" evidence="2">
    <location>
        <begin position="21"/>
        <end position="223"/>
    </location>
</feature>
<keyword evidence="1" id="KW-0812">Transmembrane</keyword>
<dbReference type="Proteomes" id="UP000663865">
    <property type="component" value="Unassembled WGS sequence"/>
</dbReference>
<accession>A0A820JYC9</accession>
<dbReference type="EMBL" id="CAJNYV010004819">
    <property type="protein sequence ID" value="CAF3698197.1"/>
    <property type="molecule type" value="Genomic_DNA"/>
</dbReference>
<dbReference type="EMBL" id="CAJOBR010001392">
    <property type="protein sequence ID" value="CAF4604474.1"/>
    <property type="molecule type" value="Genomic_DNA"/>
</dbReference>
<protein>
    <recommendedName>
        <fullName evidence="13">Syndecan</fullName>
    </recommendedName>
</protein>
<dbReference type="AlphaFoldDB" id="A0A820JYC9"/>
<evidence type="ECO:0000256" key="1">
    <source>
        <dbReference type="SAM" id="Phobius"/>
    </source>
</evidence>
<evidence type="ECO:0008006" key="13">
    <source>
        <dbReference type="Google" id="ProtNLM"/>
    </source>
</evidence>
<keyword evidence="1" id="KW-0472">Membrane</keyword>
<dbReference type="EMBL" id="CAJNYD010001642">
    <property type="protein sequence ID" value="CAF3357432.1"/>
    <property type="molecule type" value="Genomic_DNA"/>
</dbReference>
<feature type="signal peptide" evidence="2">
    <location>
        <begin position="1"/>
        <end position="20"/>
    </location>
</feature>
<dbReference type="Proteomes" id="UP000663848">
    <property type="component" value="Unassembled WGS sequence"/>
</dbReference>
<sequence>MLIRLFIINIFLCIIVQCASINTLKEKPSSSFTFPKQYSNDYDGNLSIEGSGNIANLDEYPDEDDNDDDLSKLTSTTISTRITTAKRLIPKLVEQKKKTESIEKLDDIDSNEFDDDYKEDLEDDTVYNEVTTKVTSTGPSTTNALDVTRRPASIRGFLSFLSRPPIAAGILGGLAIGIVTSVILLICIILHFQKRERTHSSFTTGLLYPNQYGYTKTPQEFYA</sequence>
<name>A0A820JYC9_9BILA</name>
<evidence type="ECO:0000313" key="3">
    <source>
        <dbReference type="EMBL" id="CAF3309881.1"/>
    </source>
</evidence>
<evidence type="ECO:0000313" key="12">
    <source>
        <dbReference type="Proteomes" id="UP000663862"/>
    </source>
</evidence>
<evidence type="ECO:0000313" key="7">
    <source>
        <dbReference type="EMBL" id="CAF3698197.1"/>
    </source>
</evidence>
<dbReference type="Proteomes" id="UP000663833">
    <property type="component" value="Unassembled WGS sequence"/>
</dbReference>
<dbReference type="EMBL" id="CAJOBO010000401">
    <property type="protein sequence ID" value="CAF4212486.1"/>
    <property type="molecule type" value="Genomic_DNA"/>
</dbReference>
<dbReference type="Proteomes" id="UP000663872">
    <property type="component" value="Unassembled WGS sequence"/>
</dbReference>